<dbReference type="Gene3D" id="3.50.50.60">
    <property type="entry name" value="FAD/NAD(P)-binding domain"/>
    <property type="match status" value="2"/>
</dbReference>
<dbReference type="Gene3D" id="2.40.30.10">
    <property type="entry name" value="Translation factors"/>
    <property type="match status" value="1"/>
</dbReference>
<gene>
    <name evidence="2" type="ORF">DDT56_13315</name>
</gene>
<dbReference type="InterPro" id="IPR028261">
    <property type="entry name" value="DPD_II"/>
</dbReference>
<feature type="domain" description="FAD-binding FR-type" evidence="1">
    <location>
        <begin position="653"/>
        <end position="751"/>
    </location>
</feature>
<dbReference type="InterPro" id="IPR001433">
    <property type="entry name" value="OxRdtase_FAD/NAD-bd"/>
</dbReference>
<accession>A0A2U1TYR1</accession>
<dbReference type="AlphaFoldDB" id="A0A2U1TYR1"/>
<evidence type="ECO:0000313" key="3">
    <source>
        <dbReference type="Proteomes" id="UP000296159"/>
    </source>
</evidence>
<dbReference type="SUPFAM" id="SSF51971">
    <property type="entry name" value="Nucleotide-binding domain"/>
    <property type="match status" value="1"/>
</dbReference>
<dbReference type="CDD" id="cd06219">
    <property type="entry name" value="DHOD_e_trans_like1"/>
    <property type="match status" value="1"/>
</dbReference>
<dbReference type="RefSeq" id="WP_136166919.1">
    <property type="nucleotide sequence ID" value="NZ_KZ819081.1"/>
</dbReference>
<dbReference type="NCBIfam" id="NF004862">
    <property type="entry name" value="PRK06222.1"/>
    <property type="match status" value="1"/>
</dbReference>
<protein>
    <submittedName>
        <fullName evidence="2">2-polyprenylphenol hydroxylase</fullName>
    </submittedName>
</protein>
<dbReference type="InterPro" id="IPR017927">
    <property type="entry name" value="FAD-bd_FR_type"/>
</dbReference>
<dbReference type="InterPro" id="IPR019480">
    <property type="entry name" value="Dihydroorotate_DH_Fe-S-bd"/>
</dbReference>
<dbReference type="PANTHER" id="PTHR42783">
    <property type="entry name" value="GLUTAMATE SYNTHASE [NADPH] SMALL CHAIN"/>
    <property type="match status" value="1"/>
</dbReference>
<evidence type="ECO:0000313" key="2">
    <source>
        <dbReference type="EMBL" id="PWC14492.1"/>
    </source>
</evidence>
<dbReference type="PROSITE" id="PS51384">
    <property type="entry name" value="FAD_FR"/>
    <property type="match status" value="1"/>
</dbReference>
<dbReference type="Pfam" id="PF10418">
    <property type="entry name" value="DHODB_Fe-S_bind"/>
    <property type="match status" value="1"/>
</dbReference>
<dbReference type="InterPro" id="IPR039261">
    <property type="entry name" value="FNR_nucleotide-bd"/>
</dbReference>
<dbReference type="SUPFAM" id="SSF46548">
    <property type="entry name" value="alpha-helical ferredoxin"/>
    <property type="match status" value="1"/>
</dbReference>
<dbReference type="InterPro" id="IPR009051">
    <property type="entry name" value="Helical_ferredxn"/>
</dbReference>
<keyword evidence="3" id="KW-1185">Reference proteome</keyword>
<dbReference type="Gene3D" id="1.10.1060.10">
    <property type="entry name" value="Alpha-helical ferredoxin"/>
    <property type="match status" value="1"/>
</dbReference>
<dbReference type="Gene3D" id="3.40.50.80">
    <property type="entry name" value="Nucleotide-binding domain of ferredoxin-NADP reductase (FNR) module"/>
    <property type="match status" value="1"/>
</dbReference>
<dbReference type="GO" id="GO:0016491">
    <property type="term" value="F:oxidoreductase activity"/>
    <property type="evidence" value="ECO:0007669"/>
    <property type="project" value="InterPro"/>
</dbReference>
<reference evidence="2 3" key="1">
    <citation type="submission" date="2018-04" db="EMBL/GenBank/DDBJ databases">
        <title>Brenneria corticis sp.nov.</title>
        <authorList>
            <person name="Li Y."/>
        </authorList>
    </citation>
    <scope>NUCLEOTIDE SEQUENCE [LARGE SCALE GENOMIC DNA]</scope>
    <source>
        <strain evidence="2 3">CFCC 11842</strain>
    </source>
</reference>
<comment type="caution">
    <text evidence="2">The sequence shown here is derived from an EMBL/GenBank/DDBJ whole genome shotgun (WGS) entry which is preliminary data.</text>
</comment>
<dbReference type="InterPro" id="IPR036188">
    <property type="entry name" value="FAD/NAD-bd_sf"/>
</dbReference>
<dbReference type="Pfam" id="PF14691">
    <property type="entry name" value="Fer4_20"/>
    <property type="match status" value="1"/>
</dbReference>
<evidence type="ECO:0000259" key="1">
    <source>
        <dbReference type="PROSITE" id="PS51384"/>
    </source>
</evidence>
<dbReference type="Pfam" id="PF00175">
    <property type="entry name" value="NAD_binding_1"/>
    <property type="match status" value="1"/>
</dbReference>
<dbReference type="PANTHER" id="PTHR42783:SF3">
    <property type="entry name" value="GLUTAMATE SYNTHASE [NADPH] SMALL CHAIN-RELATED"/>
    <property type="match status" value="1"/>
</dbReference>
<organism evidence="2 3">
    <name type="scientific">Brenneria corticis</name>
    <dbReference type="NCBI Taxonomy" id="2173106"/>
    <lineage>
        <taxon>Bacteria</taxon>
        <taxon>Pseudomonadati</taxon>
        <taxon>Pseudomonadota</taxon>
        <taxon>Gammaproteobacteria</taxon>
        <taxon>Enterobacterales</taxon>
        <taxon>Pectobacteriaceae</taxon>
        <taxon>Brenneria</taxon>
    </lineage>
</organism>
<dbReference type="InterPro" id="IPR023753">
    <property type="entry name" value="FAD/NAD-binding_dom"/>
</dbReference>
<dbReference type="NCBIfam" id="NF009415">
    <property type="entry name" value="PRK12779.1"/>
    <property type="match status" value="1"/>
</dbReference>
<sequence>MSTENRLSSPQGASPEDELRRYLSAGSTLENTRSQLAALERTEPVETYHQQMALLSRRLQNEPWVFRDIFIADGTQAVAWEFRQEELGAEFIHTLWELLLRDNDASKLLMRFVWDIPLKFKRKFIRALDRNLSDRYPLFKGLSENWPAENAIPPYIREPEQRARDFELVNQGYLGYMNVGYSAREVELLVWLEALRDKQCEEKPCEVGLLNPGDAQPKGGCPVKIHIPQMLDLLGTGRFREAMELIESCNPLPNVTGRVCPQELQCQGVCAHQKRPIEIGQLEWYLPQREKITTGGADERFNHRPDPWVQAVKPPIAVVGSGPAGLINAYLLAAEGFPVTVFEAFHALGGVLRYGIPEFRLPNELINDVVDKITLLGGKFVTNFVVGKTATLEDLKNAGFWKIFVGTGAGLPRFMNVPGEHLLNVMSANEFLTRVNLMQGASGDYETPLPEISGKRVIVIGGGNTAMDAARTALRLGGEVAIVYRRTQSEMPARVEELRHAQEEGIALKVLRAPCEFIGDDQTHFVKQAILDVMALGDPDASGRRSPSATGDKESMAVDLVIMALGNAPNPIIKDAEPDLHTTKWGSIQVERDSQQTSISGVYSGGDASRGGSTAINAAGDGRAAALEIVSDMNLSPDEIRSMVSLAGRYSTLGATPKTILAKIELAGGIVELIVRAPLIAKAARAGQFVRVLPWTSGELIPLTLADWDAENGTICLVVQGMGSSSMAINRMQVGDAFAGIAGPLGQPSVLHRYPPDKTVVFTAGGVGLPPAYPIMREHLRAGNHVTLIAGFRNADLLFWIRDNERIGKLQADYPGLLDVIYTSNDGSFGRKGFVTGPLEDLLKENRQGGGREITEIVTIGPPLMMRAVCDLTRPYGVKTVASLNSIMVDATGMCGACMVPVNTDGRLVRKHACIDGPEIDGHIIDWDKFLPRFNQFKAQEQASKRQHGFA</sequence>
<dbReference type="Proteomes" id="UP000296159">
    <property type="component" value="Unassembled WGS sequence"/>
</dbReference>
<proteinExistence type="predicted"/>
<dbReference type="PRINTS" id="PR00419">
    <property type="entry name" value="ADXRDTASE"/>
</dbReference>
<dbReference type="GO" id="GO:0051536">
    <property type="term" value="F:iron-sulfur cluster binding"/>
    <property type="evidence" value="ECO:0007669"/>
    <property type="project" value="InterPro"/>
</dbReference>
<dbReference type="Pfam" id="PF07992">
    <property type="entry name" value="Pyr_redox_2"/>
    <property type="match status" value="1"/>
</dbReference>
<dbReference type="SUPFAM" id="SSF52343">
    <property type="entry name" value="Ferredoxin reductase-like, C-terminal NADP-linked domain"/>
    <property type="match status" value="1"/>
</dbReference>
<dbReference type="InterPro" id="IPR017938">
    <property type="entry name" value="Riboflavin_synthase-like_b-brl"/>
</dbReference>
<dbReference type="SUPFAM" id="SSF63380">
    <property type="entry name" value="Riboflavin synthase domain-like"/>
    <property type="match status" value="1"/>
</dbReference>
<dbReference type="EMBL" id="QDKH01000014">
    <property type="protein sequence ID" value="PWC14492.1"/>
    <property type="molecule type" value="Genomic_DNA"/>
</dbReference>
<name>A0A2U1TYR1_9GAMM</name>